<reference evidence="2 3" key="1">
    <citation type="submission" date="2015-01" db="EMBL/GenBank/DDBJ databases">
        <title>The Genome Sequence of Exophiala mesophila CBS40295.</title>
        <authorList>
            <consortium name="The Broad Institute Genomics Platform"/>
            <person name="Cuomo C."/>
            <person name="de Hoog S."/>
            <person name="Gorbushina A."/>
            <person name="Stielow B."/>
            <person name="Teixiera M."/>
            <person name="Abouelleil A."/>
            <person name="Chapman S.B."/>
            <person name="Priest M."/>
            <person name="Young S.K."/>
            <person name="Wortman J."/>
            <person name="Nusbaum C."/>
            <person name="Birren B."/>
        </authorList>
    </citation>
    <scope>NUCLEOTIDE SEQUENCE [LARGE SCALE GENOMIC DNA]</scope>
    <source>
        <strain evidence="2 3">CBS 40295</strain>
    </source>
</reference>
<feature type="region of interest" description="Disordered" evidence="1">
    <location>
        <begin position="66"/>
        <end position="109"/>
    </location>
</feature>
<feature type="compositionally biased region" description="Polar residues" evidence="1">
    <location>
        <begin position="30"/>
        <end position="39"/>
    </location>
</feature>
<proteinExistence type="predicted"/>
<dbReference type="HOGENOM" id="CLU_2183948_0_0_1"/>
<sequence>MDGDFEKQADMQHGRANPMRKQSAKRDTEQVTSRLQSHQGPMMALGACKDCRTHYHPAILLPEGLYSIPRSSEDPGPSDLTGVPGFASIHQAPGKLDSPSSDSATHAAR</sequence>
<dbReference type="RefSeq" id="XP_016225182.1">
    <property type="nucleotide sequence ID" value="XM_016369394.1"/>
</dbReference>
<gene>
    <name evidence="2" type="ORF">PV10_04809</name>
</gene>
<accession>A0A0D2A3P2</accession>
<name>A0A0D2A3P2_EXOME</name>
<dbReference type="Proteomes" id="UP000054302">
    <property type="component" value="Unassembled WGS sequence"/>
</dbReference>
<evidence type="ECO:0000313" key="2">
    <source>
        <dbReference type="EMBL" id="KIV93608.1"/>
    </source>
</evidence>
<evidence type="ECO:0000256" key="1">
    <source>
        <dbReference type="SAM" id="MobiDB-lite"/>
    </source>
</evidence>
<organism evidence="2 3">
    <name type="scientific">Exophiala mesophila</name>
    <name type="common">Black yeast-like fungus</name>
    <dbReference type="NCBI Taxonomy" id="212818"/>
    <lineage>
        <taxon>Eukaryota</taxon>
        <taxon>Fungi</taxon>
        <taxon>Dikarya</taxon>
        <taxon>Ascomycota</taxon>
        <taxon>Pezizomycotina</taxon>
        <taxon>Eurotiomycetes</taxon>
        <taxon>Chaetothyriomycetidae</taxon>
        <taxon>Chaetothyriales</taxon>
        <taxon>Herpotrichiellaceae</taxon>
        <taxon>Exophiala</taxon>
    </lineage>
</organism>
<protein>
    <submittedName>
        <fullName evidence="2">Uncharacterized protein</fullName>
    </submittedName>
</protein>
<dbReference type="VEuPathDB" id="FungiDB:PV10_04809"/>
<dbReference type="EMBL" id="KN847522">
    <property type="protein sequence ID" value="KIV93608.1"/>
    <property type="molecule type" value="Genomic_DNA"/>
</dbReference>
<feature type="compositionally biased region" description="Basic and acidic residues" evidence="1">
    <location>
        <begin position="1"/>
        <end position="13"/>
    </location>
</feature>
<keyword evidence="3" id="KW-1185">Reference proteome</keyword>
<dbReference type="AlphaFoldDB" id="A0A0D2A3P2"/>
<feature type="compositionally biased region" description="Polar residues" evidence="1">
    <location>
        <begin position="98"/>
        <end position="109"/>
    </location>
</feature>
<evidence type="ECO:0000313" key="3">
    <source>
        <dbReference type="Proteomes" id="UP000054302"/>
    </source>
</evidence>
<dbReference type="GeneID" id="27322654"/>
<feature type="region of interest" description="Disordered" evidence="1">
    <location>
        <begin position="1"/>
        <end position="41"/>
    </location>
</feature>